<dbReference type="InterPro" id="IPR050495">
    <property type="entry name" value="ATG22/LtaA_families"/>
</dbReference>
<dbReference type="GO" id="GO:0005886">
    <property type="term" value="C:plasma membrane"/>
    <property type="evidence" value="ECO:0007669"/>
    <property type="project" value="UniProtKB-SubCell"/>
</dbReference>
<name>A0A7X2V4G8_9BACI</name>
<feature type="transmembrane region" description="Helical" evidence="6">
    <location>
        <begin position="412"/>
        <end position="432"/>
    </location>
</feature>
<dbReference type="PROSITE" id="PS00217">
    <property type="entry name" value="SUGAR_TRANSPORT_2"/>
    <property type="match status" value="1"/>
</dbReference>
<reference evidence="8 9" key="1">
    <citation type="journal article" date="2017" name="Int. J. Syst. Evol. Microbiol.">
        <title>Bacillus mangrovi sp. nov., isolated from a sediment sample from a mangrove forest.</title>
        <authorList>
            <person name="Gupta V."/>
            <person name="Singh P.K."/>
            <person name="Korpole S."/>
            <person name="Tanuku N.R.S."/>
            <person name="Pinnaka A.K."/>
        </authorList>
    </citation>
    <scope>NUCLEOTIDE SEQUENCE [LARGE SCALE GENOMIC DNA]</scope>
    <source>
        <strain evidence="8 9">KCTC 33872</strain>
    </source>
</reference>
<evidence type="ECO:0000256" key="2">
    <source>
        <dbReference type="ARBA" id="ARBA00022448"/>
    </source>
</evidence>
<feature type="transmembrane region" description="Helical" evidence="6">
    <location>
        <begin position="20"/>
        <end position="50"/>
    </location>
</feature>
<dbReference type="Proteomes" id="UP000434639">
    <property type="component" value="Unassembled WGS sequence"/>
</dbReference>
<comment type="subcellular location">
    <subcellularLocation>
        <location evidence="1">Cell membrane</location>
        <topology evidence="1">Multi-pass membrane protein</topology>
    </subcellularLocation>
</comment>
<feature type="transmembrane region" description="Helical" evidence="6">
    <location>
        <begin position="170"/>
        <end position="195"/>
    </location>
</feature>
<dbReference type="SUPFAM" id="SSF103473">
    <property type="entry name" value="MFS general substrate transporter"/>
    <property type="match status" value="1"/>
</dbReference>
<feature type="transmembrane region" description="Helical" evidence="6">
    <location>
        <begin position="129"/>
        <end position="150"/>
    </location>
</feature>
<evidence type="ECO:0000256" key="1">
    <source>
        <dbReference type="ARBA" id="ARBA00004651"/>
    </source>
</evidence>
<feature type="transmembrane region" description="Helical" evidence="6">
    <location>
        <begin position="380"/>
        <end position="406"/>
    </location>
</feature>
<dbReference type="Gene3D" id="1.20.1250.20">
    <property type="entry name" value="MFS general substrate transporter like domains"/>
    <property type="match status" value="1"/>
</dbReference>
<feature type="transmembrane region" description="Helical" evidence="6">
    <location>
        <begin position="293"/>
        <end position="314"/>
    </location>
</feature>
<evidence type="ECO:0000256" key="5">
    <source>
        <dbReference type="ARBA" id="ARBA00023136"/>
    </source>
</evidence>
<evidence type="ECO:0000313" key="8">
    <source>
        <dbReference type="EMBL" id="MTH53116.1"/>
    </source>
</evidence>
<comment type="caution">
    <text evidence="8">The sequence shown here is derived from an EMBL/GenBank/DDBJ whole genome shotgun (WGS) entry which is preliminary data.</text>
</comment>
<dbReference type="EMBL" id="WMIB01000004">
    <property type="protein sequence ID" value="MTH53116.1"/>
    <property type="molecule type" value="Genomic_DNA"/>
</dbReference>
<dbReference type="InterPro" id="IPR036259">
    <property type="entry name" value="MFS_trans_sf"/>
</dbReference>
<dbReference type="InterPro" id="IPR020846">
    <property type="entry name" value="MFS_dom"/>
</dbReference>
<dbReference type="PANTHER" id="PTHR23519:SF1">
    <property type="entry name" value="AUTOPHAGY-RELATED PROTEIN 22"/>
    <property type="match status" value="1"/>
</dbReference>
<dbReference type="InterPro" id="IPR005829">
    <property type="entry name" value="Sugar_transporter_CS"/>
</dbReference>
<evidence type="ECO:0000256" key="6">
    <source>
        <dbReference type="SAM" id="Phobius"/>
    </source>
</evidence>
<feature type="transmembrane region" description="Helical" evidence="6">
    <location>
        <begin position="70"/>
        <end position="90"/>
    </location>
</feature>
<feature type="transmembrane region" description="Helical" evidence="6">
    <location>
        <begin position="321"/>
        <end position="340"/>
    </location>
</feature>
<dbReference type="OrthoDB" id="9768783at2"/>
<dbReference type="AlphaFoldDB" id="A0A7X2V4G8"/>
<dbReference type="InterPro" id="IPR024671">
    <property type="entry name" value="Atg22-like"/>
</dbReference>
<keyword evidence="4 6" id="KW-1133">Transmembrane helix</keyword>
<accession>A0A7X2V4G8</accession>
<feature type="domain" description="Major facilitator superfamily (MFS) profile" evidence="7">
    <location>
        <begin position="256"/>
        <end position="444"/>
    </location>
</feature>
<organism evidence="8 9">
    <name type="scientific">Metabacillus mangrovi</name>
    <dbReference type="NCBI Taxonomy" id="1491830"/>
    <lineage>
        <taxon>Bacteria</taxon>
        <taxon>Bacillati</taxon>
        <taxon>Bacillota</taxon>
        <taxon>Bacilli</taxon>
        <taxon>Bacillales</taxon>
        <taxon>Bacillaceae</taxon>
        <taxon>Metabacillus</taxon>
    </lineage>
</organism>
<evidence type="ECO:0000256" key="4">
    <source>
        <dbReference type="ARBA" id="ARBA00022989"/>
    </source>
</evidence>
<dbReference type="PANTHER" id="PTHR23519">
    <property type="entry name" value="AUTOPHAGY-RELATED PROTEIN 22"/>
    <property type="match status" value="1"/>
</dbReference>
<protein>
    <submittedName>
        <fullName evidence="8">MFS transporter</fullName>
    </submittedName>
</protein>
<dbReference type="GO" id="GO:0022857">
    <property type="term" value="F:transmembrane transporter activity"/>
    <property type="evidence" value="ECO:0007669"/>
    <property type="project" value="InterPro"/>
</dbReference>
<feature type="transmembrane region" description="Helical" evidence="6">
    <location>
        <begin position="346"/>
        <end position="368"/>
    </location>
</feature>
<proteinExistence type="predicted"/>
<feature type="transmembrane region" description="Helical" evidence="6">
    <location>
        <begin position="102"/>
        <end position="123"/>
    </location>
</feature>
<dbReference type="Pfam" id="PF11700">
    <property type="entry name" value="ATG22"/>
    <property type="match status" value="1"/>
</dbReference>
<gene>
    <name evidence="8" type="ORF">GKZ89_06795</name>
</gene>
<keyword evidence="3 6" id="KW-0812">Transmembrane</keyword>
<keyword evidence="2" id="KW-0813">Transport</keyword>
<sequence length="444" mass="48091">MPTTQPAPNRRSKAGIPWPVFFSLPVFSWALYDFANTIFSSNMITIFFPFYLEEAIGGRSEEMQQIAGTYLAYANAAAGFFLVLFSPLFGVQIDRTGRKKWYIIRFTAVTVICTLLMGAAASAQLPGTMLGVPVSLAIVIFLFVLAKFFYSSSLIFYDAMLPSVSTPKTLPLVSGFGVAVGYIGTLAGLTVYPFIGGENFHHAFIPTAILLAVFSLPLFFFTKDEPKKREDSGKNLFSGYREIILTFRDLKNYKPAFLFMIAYFFINDALATAIAMMAIYAKTIVGFSNSQFILLYLVSTVASIGGSFLFGFIAKAAGAKNAVTAVACILLGALVIAVSATEQWMFWAAGSLFGIALGAVWVTSRTLIIELTPEGKRGQFFGLFAFSGKVSSVIGPAIYGTITLVLAPYGDIASRAALGSLIIMTIAGLIVHQKVVYSPPARRD</sequence>
<keyword evidence="5 6" id="KW-0472">Membrane</keyword>
<evidence type="ECO:0000256" key="3">
    <source>
        <dbReference type="ARBA" id="ARBA00022692"/>
    </source>
</evidence>
<evidence type="ECO:0000259" key="7">
    <source>
        <dbReference type="PROSITE" id="PS50850"/>
    </source>
</evidence>
<dbReference type="RefSeq" id="WP_155111644.1">
    <property type="nucleotide sequence ID" value="NZ_WMIB01000004.1"/>
</dbReference>
<evidence type="ECO:0000313" key="9">
    <source>
        <dbReference type="Proteomes" id="UP000434639"/>
    </source>
</evidence>
<feature type="transmembrane region" description="Helical" evidence="6">
    <location>
        <begin position="257"/>
        <end position="281"/>
    </location>
</feature>
<keyword evidence="9" id="KW-1185">Reference proteome</keyword>
<dbReference type="PROSITE" id="PS50850">
    <property type="entry name" value="MFS"/>
    <property type="match status" value="1"/>
</dbReference>
<feature type="transmembrane region" description="Helical" evidence="6">
    <location>
        <begin position="201"/>
        <end position="221"/>
    </location>
</feature>